<dbReference type="OrthoDB" id="4510821at2759"/>
<evidence type="ECO:0000313" key="3">
    <source>
        <dbReference type="Proteomes" id="UP000224634"/>
    </source>
</evidence>
<evidence type="ECO:0000313" key="2">
    <source>
        <dbReference type="EMBL" id="PGG95964.1"/>
    </source>
</evidence>
<organism evidence="2 3">
    <name type="scientific">Polytolypa hystricis (strain UAMH7299)</name>
    <dbReference type="NCBI Taxonomy" id="1447883"/>
    <lineage>
        <taxon>Eukaryota</taxon>
        <taxon>Fungi</taxon>
        <taxon>Dikarya</taxon>
        <taxon>Ascomycota</taxon>
        <taxon>Pezizomycotina</taxon>
        <taxon>Eurotiomycetes</taxon>
        <taxon>Eurotiomycetidae</taxon>
        <taxon>Onygenales</taxon>
        <taxon>Onygenales incertae sedis</taxon>
        <taxon>Polytolypa</taxon>
    </lineage>
</organism>
<name>A0A2B7WHB4_POLH7</name>
<evidence type="ECO:0000256" key="1">
    <source>
        <dbReference type="SAM" id="MobiDB-lite"/>
    </source>
</evidence>
<gene>
    <name evidence="2" type="ORF">AJ80_09887</name>
</gene>
<keyword evidence="3" id="KW-1185">Reference proteome</keyword>
<feature type="region of interest" description="Disordered" evidence="1">
    <location>
        <begin position="326"/>
        <end position="429"/>
    </location>
</feature>
<protein>
    <submittedName>
        <fullName evidence="2">Uncharacterized protein</fullName>
    </submittedName>
</protein>
<reference evidence="2 3" key="1">
    <citation type="submission" date="2017-10" db="EMBL/GenBank/DDBJ databases">
        <title>Comparative genomics in systemic dimorphic fungi from Ajellomycetaceae.</title>
        <authorList>
            <person name="Munoz J.F."/>
            <person name="Mcewen J.G."/>
            <person name="Clay O.K."/>
            <person name="Cuomo C.A."/>
        </authorList>
    </citation>
    <scope>NUCLEOTIDE SEQUENCE [LARGE SCALE GENOMIC DNA]</scope>
    <source>
        <strain evidence="2 3">UAMH7299</strain>
    </source>
</reference>
<proteinExistence type="predicted"/>
<feature type="region of interest" description="Disordered" evidence="1">
    <location>
        <begin position="505"/>
        <end position="552"/>
    </location>
</feature>
<dbReference type="AlphaFoldDB" id="A0A2B7WHB4"/>
<feature type="non-terminal residue" evidence="2">
    <location>
        <position position="609"/>
    </location>
</feature>
<accession>A0A2B7WHB4</accession>
<feature type="compositionally biased region" description="Polar residues" evidence="1">
    <location>
        <begin position="326"/>
        <end position="340"/>
    </location>
</feature>
<comment type="caution">
    <text evidence="2">The sequence shown here is derived from an EMBL/GenBank/DDBJ whole genome shotgun (WGS) entry which is preliminary data.</text>
</comment>
<feature type="compositionally biased region" description="Polar residues" evidence="1">
    <location>
        <begin position="416"/>
        <end position="428"/>
    </location>
</feature>
<dbReference type="EMBL" id="PDNA01000389">
    <property type="protein sequence ID" value="PGG95964.1"/>
    <property type="molecule type" value="Genomic_DNA"/>
</dbReference>
<sequence length="609" mass="66409">MTNRRIKKGLWRYVDHPQSSDIANDGDEWISGPCAWVVSAFYALCQIRGVMSPSGTLPHGFGIIVELLVSKKRELPPDIISSLSGAFKKSSVRNSNQNRQQALKRIENLRGIDPPEFISVALSTYNENAGAFWKHGLGVSIETGDILRVLYNGLKTANLSASIHIAFYSTAIYVLLQELMKLCGMQRCSHQLLDCSAKVILGDNFEDSAKDEVISNLEEAYGRGSLYSCYANKLGGYGIYFLIFVVPRYLYEKYINKTSDVETVTTHYKAIGMCEMANELGAISAGNAIMENIRESIRHGVQYYAQKRMLVVEDLRIKRRKTGGSQLAISKSAARSNISDADTDPIDMQPARQHPANNRSLQLSAAVESNNSVTSGSSDSSNAHLSTRPRPYQDTPMDTDGSIRPSANDIVPAPVSHTTPKNIESHNSVPDVPHDEAITANGALHGTCSVQEQDSRMASALNRQLFAPGQTHSEQSTRNTNSAQAVAVDAAAVVAPYGEFVTEKVSSSQGTQNLAAATPTNTSYQQPVSAPSLYPGQTAGENDAAQSNSYNSSGFQGLAADLVPTLQSTPLDADPTLIQRDTYIEPMRQTNWSDPMQQRGWPDTMQQTD</sequence>
<feature type="compositionally biased region" description="Low complexity" evidence="1">
    <location>
        <begin position="369"/>
        <end position="382"/>
    </location>
</feature>
<feature type="region of interest" description="Disordered" evidence="1">
    <location>
        <begin position="585"/>
        <end position="609"/>
    </location>
</feature>
<dbReference type="Proteomes" id="UP000224634">
    <property type="component" value="Unassembled WGS sequence"/>
</dbReference>
<feature type="compositionally biased region" description="Polar residues" evidence="1">
    <location>
        <begin position="505"/>
        <end position="529"/>
    </location>
</feature>